<feature type="domain" description="Amine oxidase" evidence="1">
    <location>
        <begin position="149"/>
        <end position="309"/>
    </location>
</feature>
<dbReference type="PANTHER" id="PTHR16128:SF5">
    <property type="entry name" value="FAD_NAD(P)-BINDING OXIDOREDUCTASE FAMILY PROTEIN"/>
    <property type="match status" value="1"/>
</dbReference>
<dbReference type="RefSeq" id="WP_377934590.1">
    <property type="nucleotide sequence ID" value="NZ_JBHUEA010000014.1"/>
</dbReference>
<reference evidence="3" key="1">
    <citation type="journal article" date="2019" name="Int. J. Syst. Evol. Microbiol.">
        <title>The Global Catalogue of Microorganisms (GCM) 10K type strain sequencing project: providing services to taxonomists for standard genome sequencing and annotation.</title>
        <authorList>
            <consortium name="The Broad Institute Genomics Platform"/>
            <consortium name="The Broad Institute Genome Sequencing Center for Infectious Disease"/>
            <person name="Wu L."/>
            <person name="Ma J."/>
        </authorList>
    </citation>
    <scope>NUCLEOTIDE SEQUENCE [LARGE SCALE GENOMIC DNA]</scope>
    <source>
        <strain evidence="3">CGMCC 1.12471</strain>
    </source>
</reference>
<dbReference type="PROSITE" id="PS51257">
    <property type="entry name" value="PROKAR_LIPOPROTEIN"/>
    <property type="match status" value="1"/>
</dbReference>
<keyword evidence="3" id="KW-1185">Reference proteome</keyword>
<evidence type="ECO:0000313" key="3">
    <source>
        <dbReference type="Proteomes" id="UP001597347"/>
    </source>
</evidence>
<dbReference type="Gene3D" id="3.50.50.60">
    <property type="entry name" value="FAD/NAD(P)-binding domain"/>
    <property type="match status" value="1"/>
</dbReference>
<dbReference type="Proteomes" id="UP001597347">
    <property type="component" value="Unassembled WGS sequence"/>
</dbReference>
<dbReference type="Pfam" id="PF01593">
    <property type="entry name" value="Amino_oxidase"/>
    <property type="match status" value="1"/>
</dbReference>
<dbReference type="InterPro" id="IPR036188">
    <property type="entry name" value="FAD/NAD-bd_sf"/>
</dbReference>
<dbReference type="Gene3D" id="3.90.660.10">
    <property type="match status" value="1"/>
</dbReference>
<proteinExistence type="predicted"/>
<name>A0ABW4LFJ3_9MICO</name>
<evidence type="ECO:0000313" key="2">
    <source>
        <dbReference type="EMBL" id="MFD1721924.1"/>
    </source>
</evidence>
<evidence type="ECO:0000259" key="1">
    <source>
        <dbReference type="Pfam" id="PF01593"/>
    </source>
</evidence>
<accession>A0ABW4LFJ3</accession>
<dbReference type="Pfam" id="PF13450">
    <property type="entry name" value="NAD_binding_8"/>
    <property type="match status" value="1"/>
</dbReference>
<gene>
    <name evidence="2" type="ORF">ACFSBI_10200</name>
</gene>
<protein>
    <submittedName>
        <fullName evidence="2">NAD(P)/FAD-dependent oxidoreductase</fullName>
    </submittedName>
</protein>
<organism evidence="2 3">
    <name type="scientific">Amnibacterium endophyticum</name>
    <dbReference type="NCBI Taxonomy" id="2109337"/>
    <lineage>
        <taxon>Bacteria</taxon>
        <taxon>Bacillati</taxon>
        <taxon>Actinomycetota</taxon>
        <taxon>Actinomycetes</taxon>
        <taxon>Micrococcales</taxon>
        <taxon>Microbacteriaceae</taxon>
        <taxon>Amnibacterium</taxon>
    </lineage>
</organism>
<sequence>MKDVLIVGAGLAGAACARVCLEAGIAVRVLDRGHRAGGRMATRTLRDAPGGEHPVDTGAPYFTVSDDGFREVADRWRDRGLIREWTDTFWTAGPFGLREPKPGPMRYASTRGIRSLVEDLLTGIEVRQEADVDAVGVHRLVDRAHPEIVVLAMPGPQAARLLQAHHADLAALADQAYAPALALVARFEERTWPEFDGAFVSNVPELSWIADDGRSRGDGAPVLVAHSTPELAADHLDDPSAAQPALLKALRGVLGVHADPVEARVQRWTYAKPTSGRQSTFHLSADGIGLCGDGWAEKSKVEAAWVSGTALGEAIVDRLA</sequence>
<dbReference type="EMBL" id="JBHUEA010000014">
    <property type="protein sequence ID" value="MFD1721924.1"/>
    <property type="molecule type" value="Genomic_DNA"/>
</dbReference>
<dbReference type="SUPFAM" id="SSF51905">
    <property type="entry name" value="FAD/NAD(P)-binding domain"/>
    <property type="match status" value="1"/>
</dbReference>
<comment type="caution">
    <text evidence="2">The sequence shown here is derived from an EMBL/GenBank/DDBJ whole genome shotgun (WGS) entry which is preliminary data.</text>
</comment>
<dbReference type="PANTHER" id="PTHR16128">
    <property type="entry name" value="FAD/NAD(P)-BINDING OXIDOREDUCTASE FAMILY PROTEIN"/>
    <property type="match status" value="1"/>
</dbReference>
<dbReference type="InterPro" id="IPR002937">
    <property type="entry name" value="Amino_oxidase"/>
</dbReference>